<dbReference type="Proteomes" id="UP001239994">
    <property type="component" value="Unassembled WGS sequence"/>
</dbReference>
<proteinExistence type="predicted"/>
<evidence type="ECO:0000313" key="3">
    <source>
        <dbReference type="EMBL" id="KAK1786632.1"/>
    </source>
</evidence>
<keyword evidence="1" id="KW-0175">Coiled coil</keyword>
<reference evidence="3" key="1">
    <citation type="submission" date="2023-03" db="EMBL/GenBank/DDBJ databases">
        <title>Electrophorus voltai genome.</title>
        <authorList>
            <person name="Bian C."/>
        </authorList>
    </citation>
    <scope>NUCLEOTIDE SEQUENCE</scope>
    <source>
        <strain evidence="3">CB-2022</strain>
        <tissue evidence="3">Muscle</tissue>
    </source>
</reference>
<feature type="region of interest" description="Disordered" evidence="2">
    <location>
        <begin position="109"/>
        <end position="138"/>
    </location>
</feature>
<keyword evidence="4" id="KW-1185">Reference proteome</keyword>
<dbReference type="AlphaFoldDB" id="A0AAD9DNY0"/>
<feature type="compositionally biased region" description="Basic residues" evidence="2">
    <location>
        <begin position="304"/>
        <end position="317"/>
    </location>
</feature>
<gene>
    <name evidence="3" type="ORF">P4O66_003069</name>
</gene>
<feature type="region of interest" description="Disordered" evidence="2">
    <location>
        <begin position="1"/>
        <end position="70"/>
    </location>
</feature>
<feature type="region of interest" description="Disordered" evidence="2">
    <location>
        <begin position="248"/>
        <end position="317"/>
    </location>
</feature>
<feature type="compositionally biased region" description="Basic and acidic residues" evidence="2">
    <location>
        <begin position="8"/>
        <end position="24"/>
    </location>
</feature>
<dbReference type="EMBL" id="JAROKS010000024">
    <property type="protein sequence ID" value="KAK1786632.1"/>
    <property type="molecule type" value="Genomic_DNA"/>
</dbReference>
<comment type="caution">
    <text evidence="3">The sequence shown here is derived from an EMBL/GenBank/DDBJ whole genome shotgun (WGS) entry which is preliminary data.</text>
</comment>
<name>A0AAD9DNY0_9TELE</name>
<feature type="compositionally biased region" description="Low complexity" evidence="2">
    <location>
        <begin position="122"/>
        <end position="138"/>
    </location>
</feature>
<accession>A0AAD9DNY0</accession>
<protein>
    <submittedName>
        <fullName evidence="3">Uncharacterized protein</fullName>
    </submittedName>
</protein>
<evidence type="ECO:0000313" key="4">
    <source>
        <dbReference type="Proteomes" id="UP001239994"/>
    </source>
</evidence>
<feature type="coiled-coil region" evidence="1">
    <location>
        <begin position="164"/>
        <end position="195"/>
    </location>
</feature>
<evidence type="ECO:0000256" key="2">
    <source>
        <dbReference type="SAM" id="MobiDB-lite"/>
    </source>
</evidence>
<evidence type="ECO:0000256" key="1">
    <source>
        <dbReference type="SAM" id="Coils"/>
    </source>
</evidence>
<organism evidence="3 4">
    <name type="scientific">Electrophorus voltai</name>
    <dbReference type="NCBI Taxonomy" id="2609070"/>
    <lineage>
        <taxon>Eukaryota</taxon>
        <taxon>Metazoa</taxon>
        <taxon>Chordata</taxon>
        <taxon>Craniata</taxon>
        <taxon>Vertebrata</taxon>
        <taxon>Euteleostomi</taxon>
        <taxon>Actinopterygii</taxon>
        <taxon>Neopterygii</taxon>
        <taxon>Teleostei</taxon>
        <taxon>Ostariophysi</taxon>
        <taxon>Gymnotiformes</taxon>
        <taxon>Gymnotoidei</taxon>
        <taxon>Gymnotidae</taxon>
        <taxon>Electrophorus</taxon>
    </lineage>
</organism>
<sequence>MSAGAAEDELRPEQASKAERSRREEEEEEAEQQGVEGAATAPLAPNPAGEQEEWKEAPADGLEMPDKGKPARVQSVFSLVRSQIRAQTGLESRRSGMLQLVQRVTRQLDRSKAEQAGSVPDPEATSPGEEAATAPEAEAGTVEEVVVVVEKEGGSREEVCATLLQEVLDSVESLRREVREELRLLRQESRSHTEQALLGLETRLVRSLRARALATQVTTMTHALPRPHPTLSVPPLGVSRRRTLTTITAKTCPPPGLGPRSMSEPLGPRAAEASPHSLRRGADPLGSALGPLPPSLPLVQHGKQSLRGKTRVGKPAP</sequence>
<feature type="compositionally biased region" description="Basic and acidic residues" evidence="2">
    <location>
        <begin position="52"/>
        <end position="69"/>
    </location>
</feature>